<sequence length="102" mass="11261">MVDGVMVVDGVGVGFARRSRRGRWVARRSLPLPPYLPLSLSFIVPSHRAQPKRGERWVAVDLAVDLVVDLVVGYGRLCRLGLNLWWLNSCGGVFVGFVVVDS</sequence>
<reference evidence="2" key="1">
    <citation type="submission" date="2018-02" db="EMBL/GenBank/DDBJ databases">
        <authorList>
            <person name="Cohen D.B."/>
            <person name="Kent A.D."/>
        </authorList>
    </citation>
    <scope>NUCLEOTIDE SEQUENCE</scope>
</reference>
<protein>
    <submittedName>
        <fullName evidence="2">Uncharacterized protein</fullName>
    </submittedName>
</protein>
<gene>
    <name evidence="1" type="ORF">FSB_LOCUS19551</name>
    <name evidence="2" type="ORF">FSB_LOCUS30451</name>
</gene>
<organism evidence="2">
    <name type="scientific">Fagus sylvatica</name>
    <name type="common">Beechnut</name>
    <dbReference type="NCBI Taxonomy" id="28930"/>
    <lineage>
        <taxon>Eukaryota</taxon>
        <taxon>Viridiplantae</taxon>
        <taxon>Streptophyta</taxon>
        <taxon>Embryophyta</taxon>
        <taxon>Tracheophyta</taxon>
        <taxon>Spermatophyta</taxon>
        <taxon>Magnoliopsida</taxon>
        <taxon>eudicotyledons</taxon>
        <taxon>Gunneridae</taxon>
        <taxon>Pentapetalae</taxon>
        <taxon>rosids</taxon>
        <taxon>fabids</taxon>
        <taxon>Fagales</taxon>
        <taxon>Fagaceae</taxon>
        <taxon>Fagus</taxon>
    </lineage>
</organism>
<accession>A0A2N9GT44</accession>
<name>A0A2N9GT44_FAGSY</name>
<dbReference type="EMBL" id="OIVN01001242">
    <property type="protein sequence ID" value="SPC91669.1"/>
    <property type="molecule type" value="Genomic_DNA"/>
</dbReference>
<evidence type="ECO:0000313" key="1">
    <source>
        <dbReference type="EMBL" id="SPC91669.1"/>
    </source>
</evidence>
<dbReference type="EMBL" id="OIVN01002321">
    <property type="protein sequence ID" value="SPD02569.1"/>
    <property type="molecule type" value="Genomic_DNA"/>
</dbReference>
<dbReference type="AlphaFoldDB" id="A0A2N9GT44"/>
<proteinExistence type="predicted"/>
<evidence type="ECO:0000313" key="2">
    <source>
        <dbReference type="EMBL" id="SPD02569.1"/>
    </source>
</evidence>